<comment type="caution">
    <text evidence="2">The sequence shown here is derived from an EMBL/GenBank/DDBJ whole genome shotgun (WGS) entry which is preliminary data.</text>
</comment>
<dbReference type="EMBL" id="JACYFU010000002">
    <property type="protein sequence ID" value="MBD8065549.1"/>
    <property type="molecule type" value="Genomic_DNA"/>
</dbReference>
<evidence type="ECO:0000313" key="3">
    <source>
        <dbReference type="Proteomes" id="UP000654108"/>
    </source>
</evidence>
<organism evidence="2 3">
    <name type="scientific">Devosia oryzisoli</name>
    <dbReference type="NCBI Taxonomy" id="2774138"/>
    <lineage>
        <taxon>Bacteria</taxon>
        <taxon>Pseudomonadati</taxon>
        <taxon>Pseudomonadota</taxon>
        <taxon>Alphaproteobacteria</taxon>
        <taxon>Hyphomicrobiales</taxon>
        <taxon>Devosiaceae</taxon>
        <taxon>Devosia</taxon>
    </lineage>
</organism>
<feature type="signal peptide" evidence="1">
    <location>
        <begin position="1"/>
        <end position="22"/>
    </location>
</feature>
<keyword evidence="1" id="KW-0732">Signal</keyword>
<dbReference type="Proteomes" id="UP000654108">
    <property type="component" value="Unassembled WGS sequence"/>
</dbReference>
<name>A0A927FUT5_9HYPH</name>
<evidence type="ECO:0000256" key="1">
    <source>
        <dbReference type="SAM" id="SignalP"/>
    </source>
</evidence>
<evidence type="ECO:0000313" key="2">
    <source>
        <dbReference type="EMBL" id="MBD8065549.1"/>
    </source>
</evidence>
<proteinExistence type="predicted"/>
<dbReference type="AlphaFoldDB" id="A0A927FUT5"/>
<keyword evidence="3" id="KW-1185">Reference proteome</keyword>
<sequence>MLARFFVPAFAAVLLLTMPAAAKEKTKASQVTCEGVFGPESSEALVKQTFGPDNVVTGMVDGPEGMQMLATTVFPDDPQRTMRFGWWDEDARSGLSYVDLAPSQIAPGGVRIGQTVAEVEALNGAPFTIGGFWWDYGGYANIENGNLAHTDDKTCWVSIRFSPADDYSSDIDATPVSGEVQVPSGEALLEMLDVRVAVVSVSWPAPEGYGEDHGQPAD</sequence>
<dbReference type="RefSeq" id="WP_191774548.1">
    <property type="nucleotide sequence ID" value="NZ_JACYFU010000002.1"/>
</dbReference>
<reference evidence="2" key="1">
    <citation type="submission" date="2020-09" db="EMBL/GenBank/DDBJ databases">
        <title>Genome seq and assembly of Devosia sp.</title>
        <authorList>
            <person name="Chhetri G."/>
        </authorList>
    </citation>
    <scope>NUCLEOTIDE SEQUENCE</scope>
    <source>
        <strain evidence="2">PTR5</strain>
    </source>
</reference>
<gene>
    <name evidence="2" type="ORF">IC608_08680</name>
</gene>
<feature type="chain" id="PRO_5037127057" evidence="1">
    <location>
        <begin position="23"/>
        <end position="218"/>
    </location>
</feature>
<protein>
    <submittedName>
        <fullName evidence="2">Uncharacterized protein</fullName>
    </submittedName>
</protein>
<accession>A0A927FUT5</accession>